<evidence type="ECO:0000256" key="1">
    <source>
        <dbReference type="ARBA" id="ARBA00022679"/>
    </source>
</evidence>
<evidence type="ECO:0000313" key="7">
    <source>
        <dbReference type="Proteomes" id="UP000242415"/>
    </source>
</evidence>
<dbReference type="EMBL" id="FNPH01000003">
    <property type="protein sequence ID" value="SDY69762.1"/>
    <property type="molecule type" value="Genomic_DNA"/>
</dbReference>
<dbReference type="STRING" id="405436.SAMN05444365_103164"/>
<dbReference type="RefSeq" id="WP_091554947.1">
    <property type="nucleotide sequence ID" value="NZ_FNPH01000003.1"/>
</dbReference>
<reference evidence="7" key="1">
    <citation type="submission" date="2016-10" db="EMBL/GenBank/DDBJ databases">
        <authorList>
            <person name="Varghese N."/>
            <person name="Submissions S."/>
        </authorList>
    </citation>
    <scope>NUCLEOTIDE SEQUENCE [LARGE SCALE GENOMIC DNA]</scope>
    <source>
        <strain evidence="7">DSM 45245</strain>
    </source>
</reference>
<sequence length="210" mass="22540">MAIIYPATVHPTKLELLAAWLPGRAWFREDTTAGLVRVGSYRFDDPAGEVGIESILVRVGDGPVYQAPLTYRGKPLADADDFLVGTMEHSVLGQRWIYDACGDPVYALAMAAAILAGAGQAEETWEVDGRRERQKPTVAIATTVVRHVEAPAVTAVRHVVDDDPALITADSVELRVVRRLGGLDAPTGNALTGTWDGQPTPVPLAYASLR</sequence>
<protein>
    <recommendedName>
        <fullName evidence="5">Maltokinase N-terminal cap domain-containing protein</fullName>
    </recommendedName>
</protein>
<keyword evidence="2" id="KW-0547">Nucleotide-binding</keyword>
<dbReference type="NCBIfam" id="NF047744">
    <property type="entry name" value="CG0192_rel"/>
    <property type="match status" value="1"/>
</dbReference>
<dbReference type="Pfam" id="PF18085">
    <property type="entry name" value="Mak_N_cap"/>
    <property type="match status" value="1"/>
</dbReference>
<name>A0A1H3LZ95_9ACTN</name>
<keyword evidence="1" id="KW-0808">Transferase</keyword>
<dbReference type="AlphaFoldDB" id="A0A1H3LZ95"/>
<gene>
    <name evidence="6" type="ORF">SAMN05444365_103164</name>
</gene>
<dbReference type="OrthoDB" id="3787729at2"/>
<accession>A0A1H3LZ95</accession>
<dbReference type="GO" id="GO:0016301">
    <property type="term" value="F:kinase activity"/>
    <property type="evidence" value="ECO:0007669"/>
    <property type="project" value="UniProtKB-KW"/>
</dbReference>
<evidence type="ECO:0000256" key="4">
    <source>
        <dbReference type="ARBA" id="ARBA00022840"/>
    </source>
</evidence>
<dbReference type="GO" id="GO:0005524">
    <property type="term" value="F:ATP binding"/>
    <property type="evidence" value="ECO:0007669"/>
    <property type="project" value="UniProtKB-KW"/>
</dbReference>
<organism evidence="6 7">
    <name type="scientific">Micromonospora pattaloongensis</name>
    <dbReference type="NCBI Taxonomy" id="405436"/>
    <lineage>
        <taxon>Bacteria</taxon>
        <taxon>Bacillati</taxon>
        <taxon>Actinomycetota</taxon>
        <taxon>Actinomycetes</taxon>
        <taxon>Micromonosporales</taxon>
        <taxon>Micromonosporaceae</taxon>
        <taxon>Micromonospora</taxon>
    </lineage>
</organism>
<evidence type="ECO:0000313" key="6">
    <source>
        <dbReference type="EMBL" id="SDY69762.1"/>
    </source>
</evidence>
<keyword evidence="4" id="KW-0067">ATP-binding</keyword>
<proteinExistence type="predicted"/>
<evidence type="ECO:0000256" key="3">
    <source>
        <dbReference type="ARBA" id="ARBA00022777"/>
    </source>
</evidence>
<evidence type="ECO:0000256" key="2">
    <source>
        <dbReference type="ARBA" id="ARBA00022741"/>
    </source>
</evidence>
<dbReference type="InterPro" id="IPR040999">
    <property type="entry name" value="Mak_N_cap"/>
</dbReference>
<feature type="domain" description="Maltokinase N-terminal cap" evidence="5">
    <location>
        <begin position="20"/>
        <end position="103"/>
    </location>
</feature>
<evidence type="ECO:0000259" key="5">
    <source>
        <dbReference type="Pfam" id="PF18085"/>
    </source>
</evidence>
<keyword evidence="3" id="KW-0418">Kinase</keyword>
<dbReference type="Proteomes" id="UP000242415">
    <property type="component" value="Unassembled WGS sequence"/>
</dbReference>
<keyword evidence="7" id="KW-1185">Reference proteome</keyword>